<dbReference type="SUPFAM" id="SSF52096">
    <property type="entry name" value="ClpP/crotonase"/>
    <property type="match status" value="1"/>
</dbReference>
<dbReference type="PANTHER" id="PTHR11261">
    <property type="entry name" value="INTERPHOTORECEPTOR RETINOID-BINDING PROTEIN"/>
    <property type="match status" value="1"/>
</dbReference>
<sequence>MFQGAVIEELAVQLAREYVFPEVGEEMAEVLLGKWKAGGYDGDQSPQEFALQLTDDLRAVCRDLHVRVVYNETPSERSPRDASSLRRHLELMNFGFSKVERLAGNVGYLKMDAFHSPDLAGDTLRGAMAFLKHTGAMILDMRENSGGQPEMVQLLCSYFLGAEPVLLNTIYSRRTNSTQEYWSLPYVPEARYLGKPVYVLTSRRTFSAAEELTYNLQQLKRATIVGEVTRGGANPGGMVKVHENFSVFIPMKRSINPITQTNWEGKGVTPHVALEADAAFEWAYREALKEIAEEVSLRPEAYGNGRFLKELHTAADRE</sequence>
<dbReference type="EMBL" id="JAEQNB010000004">
    <property type="protein sequence ID" value="MBL0387582.1"/>
    <property type="molecule type" value="Genomic_DNA"/>
</dbReference>
<evidence type="ECO:0000313" key="2">
    <source>
        <dbReference type="EMBL" id="MBL0387582.1"/>
    </source>
</evidence>
<dbReference type="RefSeq" id="WP_201635734.1">
    <property type="nucleotide sequence ID" value="NZ_JAEQNB010000004.1"/>
</dbReference>
<dbReference type="InterPro" id="IPR029045">
    <property type="entry name" value="ClpP/crotonase-like_dom_sf"/>
</dbReference>
<dbReference type="Gene3D" id="3.30.750.44">
    <property type="match status" value="1"/>
</dbReference>
<dbReference type="PANTHER" id="PTHR11261:SF3">
    <property type="entry name" value="RETINOL-BINDING PROTEIN 3"/>
    <property type="match status" value="1"/>
</dbReference>
<accession>A0ABS1JBB4</accession>
<dbReference type="Pfam" id="PF11918">
    <property type="entry name" value="Peptidase_S41_N"/>
    <property type="match status" value="1"/>
</dbReference>
<feature type="domain" description="Tail specific protease" evidence="1">
    <location>
        <begin position="46"/>
        <end position="275"/>
    </location>
</feature>
<organism evidence="2 3">
    <name type="scientific">Tumebacillus amylolyticus</name>
    <dbReference type="NCBI Taxonomy" id="2801339"/>
    <lineage>
        <taxon>Bacteria</taxon>
        <taxon>Bacillati</taxon>
        <taxon>Bacillota</taxon>
        <taxon>Bacilli</taxon>
        <taxon>Bacillales</taxon>
        <taxon>Alicyclobacillaceae</taxon>
        <taxon>Tumebacillus</taxon>
    </lineage>
</organism>
<protein>
    <submittedName>
        <fullName evidence="2">S41 family peptidase</fullName>
    </submittedName>
</protein>
<proteinExistence type="predicted"/>
<keyword evidence="3" id="KW-1185">Reference proteome</keyword>
<dbReference type="Gene3D" id="3.90.226.10">
    <property type="entry name" value="2-enoyl-CoA Hydratase, Chain A, domain 1"/>
    <property type="match status" value="1"/>
</dbReference>
<dbReference type="CDD" id="cd07563">
    <property type="entry name" value="Peptidase_S41_IRBP"/>
    <property type="match status" value="1"/>
</dbReference>
<evidence type="ECO:0000259" key="1">
    <source>
        <dbReference type="SMART" id="SM00245"/>
    </source>
</evidence>
<evidence type="ECO:0000313" key="3">
    <source>
        <dbReference type="Proteomes" id="UP000602284"/>
    </source>
</evidence>
<dbReference type="Proteomes" id="UP000602284">
    <property type="component" value="Unassembled WGS sequence"/>
</dbReference>
<name>A0ABS1JBB4_9BACL</name>
<gene>
    <name evidence="2" type="ORF">JJB07_13125</name>
</gene>
<dbReference type="Pfam" id="PF03572">
    <property type="entry name" value="Peptidase_S41"/>
    <property type="match status" value="1"/>
</dbReference>
<reference evidence="2 3" key="1">
    <citation type="submission" date="2021-01" db="EMBL/GenBank/DDBJ databases">
        <title>Tumebacillus sp. strain ITR2 16S ribosomal RNA gene Genome sequencing and assembly.</title>
        <authorList>
            <person name="Kang M."/>
        </authorList>
    </citation>
    <scope>NUCLEOTIDE SEQUENCE [LARGE SCALE GENOMIC DNA]</scope>
    <source>
        <strain evidence="2 3">ITR2</strain>
    </source>
</reference>
<comment type="caution">
    <text evidence="2">The sequence shown here is derived from an EMBL/GenBank/DDBJ whole genome shotgun (WGS) entry which is preliminary data.</text>
</comment>
<dbReference type="InterPro" id="IPR005151">
    <property type="entry name" value="Tail-specific_protease"/>
</dbReference>
<dbReference type="SMART" id="SM00245">
    <property type="entry name" value="TSPc"/>
    <property type="match status" value="1"/>
</dbReference>